<dbReference type="Gene3D" id="3.40.50.2020">
    <property type="match status" value="1"/>
</dbReference>
<protein>
    <submittedName>
        <fullName evidence="2">ComF family protein</fullName>
    </submittedName>
</protein>
<reference evidence="2 3" key="1">
    <citation type="submission" date="2020-11" db="EMBL/GenBank/DDBJ databases">
        <title>Corynebacterium sp. ZJ-599.</title>
        <authorList>
            <person name="Zhou J."/>
        </authorList>
    </citation>
    <scope>NUCLEOTIDE SEQUENCE [LARGE SCALE GENOMIC DNA]</scope>
    <source>
        <strain evidence="2 3">ZJ-599</strain>
    </source>
</reference>
<evidence type="ECO:0000256" key="1">
    <source>
        <dbReference type="ARBA" id="ARBA00008007"/>
    </source>
</evidence>
<comment type="similarity">
    <text evidence="1">Belongs to the ComF/GntX family.</text>
</comment>
<organism evidence="2 3">
    <name type="scientific">Corynebacterium lizhenjunii</name>
    <dbReference type="NCBI Taxonomy" id="2709394"/>
    <lineage>
        <taxon>Bacteria</taxon>
        <taxon>Bacillati</taxon>
        <taxon>Actinomycetota</taxon>
        <taxon>Actinomycetes</taxon>
        <taxon>Mycobacteriales</taxon>
        <taxon>Corynebacteriaceae</taxon>
        <taxon>Corynebacterium</taxon>
    </lineage>
</organism>
<sequence>MVDWANLLRGAGELLLPVSCAGCRAPGQVLCARCQERLRAVPQPIARRSRDIGMPVWGLGPYDAVRRSLVIAMKEYNNLPVRAHIGAVLAAAVSYLQARGELPYHLVLVPAPTRRRSARQRGGDPVLHWCQHAAALLEQVEVAALLELQHGVADQSELGAEQRWFNMRGAVRLRGGAQSLEPWRGRQLVLVDDVVTSGATLAASARCLRGAGGLVRAGITLADA</sequence>
<dbReference type="KEGG" id="cliz:G7Y31_03010"/>
<dbReference type="InterPro" id="IPR051910">
    <property type="entry name" value="ComF/GntX_DNA_util-trans"/>
</dbReference>
<dbReference type="PANTHER" id="PTHR47505:SF1">
    <property type="entry name" value="DNA UTILIZATION PROTEIN YHGH"/>
    <property type="match status" value="1"/>
</dbReference>
<evidence type="ECO:0000313" key="2">
    <source>
        <dbReference type="EMBL" id="QPK79690.1"/>
    </source>
</evidence>
<dbReference type="RefSeq" id="WP_165008518.1">
    <property type="nucleotide sequence ID" value="NZ_CP064954.1"/>
</dbReference>
<dbReference type="PANTHER" id="PTHR47505">
    <property type="entry name" value="DNA UTILIZATION PROTEIN YHGH"/>
    <property type="match status" value="1"/>
</dbReference>
<dbReference type="SUPFAM" id="SSF53271">
    <property type="entry name" value="PRTase-like"/>
    <property type="match status" value="1"/>
</dbReference>
<name>A0A7T0KG91_9CORY</name>
<evidence type="ECO:0000313" key="3">
    <source>
        <dbReference type="Proteomes" id="UP000594681"/>
    </source>
</evidence>
<dbReference type="InterPro" id="IPR000836">
    <property type="entry name" value="PRTase_dom"/>
</dbReference>
<proteinExistence type="inferred from homology"/>
<dbReference type="AlphaFoldDB" id="A0A7T0KG91"/>
<keyword evidence="3" id="KW-1185">Reference proteome</keyword>
<gene>
    <name evidence="2" type="ORF">G7Y31_03010</name>
</gene>
<dbReference type="EMBL" id="CP064954">
    <property type="protein sequence ID" value="QPK79690.1"/>
    <property type="molecule type" value="Genomic_DNA"/>
</dbReference>
<dbReference type="CDD" id="cd06223">
    <property type="entry name" value="PRTases_typeI"/>
    <property type="match status" value="1"/>
</dbReference>
<dbReference type="Proteomes" id="UP000594681">
    <property type="component" value="Chromosome"/>
</dbReference>
<dbReference type="InterPro" id="IPR029057">
    <property type="entry name" value="PRTase-like"/>
</dbReference>
<accession>A0A7T0KG91</accession>